<comment type="caution">
    <text evidence="2">The sequence shown here is derived from an EMBL/GenBank/DDBJ whole genome shotgun (WGS) entry which is preliminary data.</text>
</comment>
<dbReference type="GO" id="GO:0016020">
    <property type="term" value="C:membrane"/>
    <property type="evidence" value="ECO:0007669"/>
    <property type="project" value="TreeGrafter"/>
</dbReference>
<dbReference type="SUPFAM" id="SSF53474">
    <property type="entry name" value="alpha/beta-Hydrolases"/>
    <property type="match status" value="1"/>
</dbReference>
<dbReference type="Proteomes" id="UP000289482">
    <property type="component" value="Unassembled WGS sequence"/>
</dbReference>
<dbReference type="InterPro" id="IPR029058">
    <property type="entry name" value="AB_hydrolase_fold"/>
</dbReference>
<dbReference type="GeneID" id="95780435"/>
<evidence type="ECO:0000259" key="1">
    <source>
        <dbReference type="Pfam" id="PF00561"/>
    </source>
</evidence>
<dbReference type="PANTHER" id="PTHR43798">
    <property type="entry name" value="MONOACYLGLYCEROL LIPASE"/>
    <property type="match status" value="1"/>
</dbReference>
<dbReference type="GO" id="GO:0046464">
    <property type="term" value="P:acylglycerol catabolic process"/>
    <property type="evidence" value="ECO:0007669"/>
    <property type="project" value="TreeGrafter"/>
</dbReference>
<name>A0A4V1NPG1_9ACTN</name>
<proteinExistence type="predicted"/>
<dbReference type="AlphaFoldDB" id="A0A4V1NPG1"/>
<keyword evidence="2" id="KW-0378">Hydrolase</keyword>
<dbReference type="EMBL" id="SDIF01000064">
    <property type="protein sequence ID" value="RXS64700.1"/>
    <property type="molecule type" value="Genomic_DNA"/>
</dbReference>
<sequence>MSEEMIRTLSVCGLSYSYRRLRQPARTTEPVLVLGGALQGMFGWAQMEDHVGPVADVVTADLPGMGNADPLPAGPSIDVACAAIERIIDDLDVPRVNLFGFSYGAGLAYGCARRFPGRIARLALGGVPAHISEAQVELWRRASDHLLDGDIESFATLVTEGLMCLDTGRHVVHRELAYRYVRRSMLHAARNSRHTVEALNRGLLDRPDFSGGLAGIPTLVFSGEHDTVTSPARQRAFAATIPGSRFLTIPDADHWVVLERPQEVGDLAARFFTDGPLSSAPCLAPVVRREPSAADPACA</sequence>
<dbReference type="InterPro" id="IPR050266">
    <property type="entry name" value="AB_hydrolase_sf"/>
</dbReference>
<evidence type="ECO:0000313" key="2">
    <source>
        <dbReference type="EMBL" id="RXS64700.1"/>
    </source>
</evidence>
<reference evidence="2 3" key="1">
    <citation type="submission" date="2019-01" db="EMBL/GenBank/DDBJ databases">
        <title>Draft genome sequences of the type strain Streptomyces sioyaensis DSM 40032 and its novel strain, TM32, a thermotolerant antibiotics-producing actinobacterium.</title>
        <authorList>
            <person name="Nakaew N."/>
            <person name="Lumyong S."/>
            <person name="Sloan W.T."/>
            <person name="Sungthong R."/>
        </authorList>
    </citation>
    <scope>NUCLEOTIDE SEQUENCE [LARGE SCALE GENOMIC DNA]</scope>
    <source>
        <strain evidence="2 3">DSM 40032</strain>
    </source>
</reference>
<dbReference type="PRINTS" id="PR00412">
    <property type="entry name" value="EPOXHYDRLASE"/>
</dbReference>
<evidence type="ECO:0000313" key="3">
    <source>
        <dbReference type="Proteomes" id="UP000289482"/>
    </source>
</evidence>
<accession>A0A4V1NPG1</accession>
<protein>
    <submittedName>
        <fullName evidence="2">Alpha/beta hydrolase</fullName>
    </submittedName>
</protein>
<dbReference type="RefSeq" id="WP_129249220.1">
    <property type="nucleotide sequence ID" value="NZ_JABZEL010000008.1"/>
</dbReference>
<dbReference type="PANTHER" id="PTHR43798:SF5">
    <property type="entry name" value="MONOACYLGLYCEROL LIPASE ABHD6"/>
    <property type="match status" value="1"/>
</dbReference>
<dbReference type="PRINTS" id="PR00111">
    <property type="entry name" value="ABHYDROLASE"/>
</dbReference>
<dbReference type="GO" id="GO:0047372">
    <property type="term" value="F:monoacylglycerol lipase activity"/>
    <property type="evidence" value="ECO:0007669"/>
    <property type="project" value="TreeGrafter"/>
</dbReference>
<dbReference type="InterPro" id="IPR000639">
    <property type="entry name" value="Epox_hydrolase-like"/>
</dbReference>
<dbReference type="Pfam" id="PF00561">
    <property type="entry name" value="Abhydrolase_1"/>
    <property type="match status" value="1"/>
</dbReference>
<gene>
    <name evidence="2" type="ORF">EST54_21210</name>
</gene>
<organism evidence="2 3">
    <name type="scientific">Streptomyces sioyaensis</name>
    <dbReference type="NCBI Taxonomy" id="67364"/>
    <lineage>
        <taxon>Bacteria</taxon>
        <taxon>Bacillati</taxon>
        <taxon>Actinomycetota</taxon>
        <taxon>Actinomycetes</taxon>
        <taxon>Kitasatosporales</taxon>
        <taxon>Streptomycetaceae</taxon>
        <taxon>Streptomyces</taxon>
    </lineage>
</organism>
<dbReference type="Gene3D" id="3.40.50.1820">
    <property type="entry name" value="alpha/beta hydrolase"/>
    <property type="match status" value="1"/>
</dbReference>
<feature type="domain" description="AB hydrolase-1" evidence="1">
    <location>
        <begin position="30"/>
        <end position="261"/>
    </location>
</feature>
<dbReference type="InterPro" id="IPR000073">
    <property type="entry name" value="AB_hydrolase_1"/>
</dbReference>
<keyword evidence="3" id="KW-1185">Reference proteome</keyword>